<dbReference type="EMBL" id="KZ819362">
    <property type="protein sequence ID" value="PWN44303.1"/>
    <property type="molecule type" value="Genomic_DNA"/>
</dbReference>
<reference evidence="2 3" key="1">
    <citation type="journal article" date="2018" name="Mol. Biol. Evol.">
        <title>Broad Genomic Sampling Reveals a Smut Pathogenic Ancestry of the Fungal Clade Ustilaginomycotina.</title>
        <authorList>
            <person name="Kijpornyongpan T."/>
            <person name="Mondo S.J."/>
            <person name="Barry K."/>
            <person name="Sandor L."/>
            <person name="Lee J."/>
            <person name="Lipzen A."/>
            <person name="Pangilinan J."/>
            <person name="LaButti K."/>
            <person name="Hainaut M."/>
            <person name="Henrissat B."/>
            <person name="Grigoriev I.V."/>
            <person name="Spatafora J.W."/>
            <person name="Aime M.C."/>
        </authorList>
    </citation>
    <scope>NUCLEOTIDE SEQUENCE [LARGE SCALE GENOMIC DNA]</scope>
    <source>
        <strain evidence="2 3">MCA 4658</strain>
    </source>
</reference>
<dbReference type="RefSeq" id="XP_025371463.1">
    <property type="nucleotide sequence ID" value="XM_025512132.1"/>
</dbReference>
<organism evidence="2 3">
    <name type="scientific">Ceraceosorus guamensis</name>
    <dbReference type="NCBI Taxonomy" id="1522189"/>
    <lineage>
        <taxon>Eukaryota</taxon>
        <taxon>Fungi</taxon>
        <taxon>Dikarya</taxon>
        <taxon>Basidiomycota</taxon>
        <taxon>Ustilaginomycotina</taxon>
        <taxon>Exobasidiomycetes</taxon>
        <taxon>Ceraceosorales</taxon>
        <taxon>Ceraceosoraceae</taxon>
        <taxon>Ceraceosorus</taxon>
    </lineage>
</organism>
<accession>A0A316W8D1</accession>
<dbReference type="AlphaFoldDB" id="A0A316W8D1"/>
<evidence type="ECO:0000313" key="3">
    <source>
        <dbReference type="Proteomes" id="UP000245783"/>
    </source>
</evidence>
<proteinExistence type="predicted"/>
<sequence length="151" mass="16839">MRDSDSRIPKLCLRRLLAGQDLASTPTRYHRAVRRRYFGAISKADKRTVVGSPRLRARCTHLRCATTTGTLCFGALYSDWQCRYSASRRAEPPRAVATPRTSYTLEHGREEALGNGNPDPGRGSLQSELTLLRSTSSSLRETKKEEAGRVS</sequence>
<evidence type="ECO:0000313" key="2">
    <source>
        <dbReference type="EMBL" id="PWN44303.1"/>
    </source>
</evidence>
<feature type="region of interest" description="Disordered" evidence="1">
    <location>
        <begin position="87"/>
        <end position="151"/>
    </location>
</feature>
<dbReference type="InParanoid" id="A0A316W8D1"/>
<dbReference type="GeneID" id="37034002"/>
<name>A0A316W8D1_9BASI</name>
<evidence type="ECO:0000256" key="1">
    <source>
        <dbReference type="SAM" id="MobiDB-lite"/>
    </source>
</evidence>
<keyword evidence="3" id="KW-1185">Reference proteome</keyword>
<dbReference type="Proteomes" id="UP000245783">
    <property type="component" value="Unassembled WGS sequence"/>
</dbReference>
<feature type="compositionally biased region" description="Low complexity" evidence="1">
    <location>
        <begin position="127"/>
        <end position="139"/>
    </location>
</feature>
<protein>
    <submittedName>
        <fullName evidence="2">Uncharacterized protein</fullName>
    </submittedName>
</protein>
<feature type="compositionally biased region" description="Basic and acidic residues" evidence="1">
    <location>
        <begin position="140"/>
        <end position="151"/>
    </location>
</feature>
<gene>
    <name evidence="2" type="ORF">IE81DRAFT_29629</name>
</gene>